<feature type="domain" description="FAF" evidence="2">
    <location>
        <begin position="115"/>
        <end position="168"/>
    </location>
</feature>
<evidence type="ECO:0000259" key="2">
    <source>
        <dbReference type="Pfam" id="PF11250"/>
    </source>
</evidence>
<proteinExistence type="inferred from homology"/>
<reference evidence="3" key="1">
    <citation type="submission" date="2023-05" db="EMBL/GenBank/DDBJ databases">
        <title>Genome and transcriptome analyses reveal genes involved in the formation of fine ridges on petal epidermal cells in Hibiscus trionum.</title>
        <authorList>
            <person name="Koshimizu S."/>
            <person name="Masuda S."/>
            <person name="Ishii T."/>
            <person name="Shirasu K."/>
            <person name="Hoshino A."/>
            <person name="Arita M."/>
        </authorList>
    </citation>
    <scope>NUCLEOTIDE SEQUENCE</scope>
    <source>
        <strain evidence="3">Hamamatsu line</strain>
    </source>
</reference>
<sequence>MNSRGYFRLSKCGLGLIFNDETPRVMNPNVIESSSLVIVNDDNLVVPPPPPPPLPLPGMIGFIPRAERSGFERFEGSRVNGDISEGHHHHYHCEKERGRWRSKNTRDEIERCKKRFPPPLPWLNEKGQPCFYLKAVRKNGRLELTEVKIQRPESLRAMRVDGRLKLYFLSGHGIPSKISEEKGQDIVEESWKNRVTEEGLKRCQEVAMKHHHQDHHHQGWRQPCVITR</sequence>
<dbReference type="Pfam" id="PF11250">
    <property type="entry name" value="FAF"/>
    <property type="match status" value="1"/>
</dbReference>
<name>A0A9W7IG40_HIBTR</name>
<dbReference type="InterPro" id="IPR046431">
    <property type="entry name" value="FAF_dom"/>
</dbReference>
<dbReference type="PANTHER" id="PTHR33155:SF27">
    <property type="entry name" value="FANTASTIC FOUR-LIKE PROTEIN (DUF3049)"/>
    <property type="match status" value="1"/>
</dbReference>
<evidence type="ECO:0000313" key="4">
    <source>
        <dbReference type="Proteomes" id="UP001165190"/>
    </source>
</evidence>
<gene>
    <name evidence="3" type="ORF">HRI_003121500</name>
</gene>
<evidence type="ECO:0000256" key="1">
    <source>
        <dbReference type="ARBA" id="ARBA00008690"/>
    </source>
</evidence>
<keyword evidence="4" id="KW-1185">Reference proteome</keyword>
<dbReference type="EMBL" id="BSYR01000026">
    <property type="protein sequence ID" value="GMI94522.1"/>
    <property type="molecule type" value="Genomic_DNA"/>
</dbReference>
<dbReference type="InterPro" id="IPR021410">
    <property type="entry name" value="FAF"/>
</dbReference>
<organism evidence="3 4">
    <name type="scientific">Hibiscus trionum</name>
    <name type="common">Flower of an hour</name>
    <dbReference type="NCBI Taxonomy" id="183268"/>
    <lineage>
        <taxon>Eukaryota</taxon>
        <taxon>Viridiplantae</taxon>
        <taxon>Streptophyta</taxon>
        <taxon>Embryophyta</taxon>
        <taxon>Tracheophyta</taxon>
        <taxon>Spermatophyta</taxon>
        <taxon>Magnoliopsida</taxon>
        <taxon>eudicotyledons</taxon>
        <taxon>Gunneridae</taxon>
        <taxon>Pentapetalae</taxon>
        <taxon>rosids</taxon>
        <taxon>malvids</taxon>
        <taxon>Malvales</taxon>
        <taxon>Malvaceae</taxon>
        <taxon>Malvoideae</taxon>
        <taxon>Hibiscus</taxon>
    </lineage>
</organism>
<dbReference type="AlphaFoldDB" id="A0A9W7IG40"/>
<dbReference type="PANTHER" id="PTHR33155">
    <property type="entry name" value="FANTASTIC FOUR-LIKE PROTEIN (DUF3049)"/>
    <property type="match status" value="1"/>
</dbReference>
<dbReference type="Proteomes" id="UP001165190">
    <property type="component" value="Unassembled WGS sequence"/>
</dbReference>
<comment type="similarity">
    <text evidence="1">Belongs to the fantastic four family.</text>
</comment>
<protein>
    <recommendedName>
        <fullName evidence="2">FAF domain-containing protein</fullName>
    </recommendedName>
</protein>
<evidence type="ECO:0000313" key="3">
    <source>
        <dbReference type="EMBL" id="GMI94522.1"/>
    </source>
</evidence>
<dbReference type="OrthoDB" id="1931928at2759"/>
<comment type="caution">
    <text evidence="3">The sequence shown here is derived from an EMBL/GenBank/DDBJ whole genome shotgun (WGS) entry which is preliminary data.</text>
</comment>
<accession>A0A9W7IG40</accession>